<comment type="caution">
    <text evidence="1">The sequence shown here is derived from an EMBL/GenBank/DDBJ whole genome shotgun (WGS) entry which is preliminary data.</text>
</comment>
<gene>
    <name evidence="1" type="ORF">KL928_000907</name>
</gene>
<name>A0AAN6DJU6_PICAN</name>
<evidence type="ECO:0000313" key="2">
    <source>
        <dbReference type="Proteomes" id="UP001196530"/>
    </source>
</evidence>
<organism evidence="1 2">
    <name type="scientific">Pichia angusta</name>
    <name type="common">Yeast</name>
    <name type="synonym">Hansenula polymorpha</name>
    <dbReference type="NCBI Taxonomy" id="870730"/>
    <lineage>
        <taxon>Eukaryota</taxon>
        <taxon>Fungi</taxon>
        <taxon>Dikarya</taxon>
        <taxon>Ascomycota</taxon>
        <taxon>Saccharomycotina</taxon>
        <taxon>Pichiomycetes</taxon>
        <taxon>Pichiales</taxon>
        <taxon>Pichiaceae</taxon>
        <taxon>Ogataea</taxon>
    </lineage>
</organism>
<dbReference type="AlphaFoldDB" id="A0AAN6DJU6"/>
<dbReference type="Proteomes" id="UP001196530">
    <property type="component" value="Unassembled WGS sequence"/>
</dbReference>
<sequence>MFVNRCIRLAFKRSFSALTVQNPAEVVLSPPRGHNSLLMISTASQLETSIDSLIKLNRSVPSLQLVYFCVDSILNSRNAVSECWFEEDMLIQTCKQFKPSKDKSTPQSGTVELKLNGFDVVLPLAHTMFQNTLPATCFFVDGDNPHNWKSLSLLKVQLPFIKSSHFKYSNCLVELPMEKNPAQEYIITEHEGNMIKTINMLPASQYLIENEHVQKSKSALFFKLYDGAQVPDYMESYHRITVGGLGWGEKQGYLVLDRNVGSLDHKKLKLYQHRPETAVHFDRNKKSVVLECSTEQQSYRPTDSNSPIVSNQIGLGSETGFKLNGVWHTSQGEVVQIVVT</sequence>
<dbReference type="RefSeq" id="XP_043061366.1">
    <property type="nucleotide sequence ID" value="XM_043206654.1"/>
</dbReference>
<evidence type="ECO:0000313" key="1">
    <source>
        <dbReference type="EMBL" id="KAG7820823.1"/>
    </source>
</evidence>
<reference evidence="1" key="1">
    <citation type="journal article" date="2021" name="G3 (Bethesda)">
        <title>Genomic diversity, chromosomal rearrangements, and interspecies hybridization in the ogataea polymorpha species complex.</title>
        <authorList>
            <person name="Hanson S.J."/>
            <person name="Cinneide E.O."/>
            <person name="Salzberg L.I."/>
            <person name="Wolfe K.H."/>
            <person name="McGowan J."/>
            <person name="Fitzpatrick D.A."/>
            <person name="Matlin K."/>
        </authorList>
    </citation>
    <scope>NUCLEOTIDE SEQUENCE</scope>
    <source>
        <strain evidence="1">61-244</strain>
    </source>
</reference>
<proteinExistence type="predicted"/>
<dbReference type="GeneID" id="66124958"/>
<protein>
    <submittedName>
        <fullName evidence="1">Uncharacterized protein</fullName>
    </submittedName>
</protein>
<accession>A0AAN6DJU6</accession>
<dbReference type="EMBL" id="JAHLUX010000002">
    <property type="protein sequence ID" value="KAG7820823.1"/>
    <property type="molecule type" value="Genomic_DNA"/>
</dbReference>